<sequence>MSQIQISLVYNRKNKLNKNGEALIQICCYQNGKRTYFSTEIYIKPNEWNEKKMLINDYRNDYEELNDEIDRQITELKDSIKIKKQKGESVSLSNLKEIKEVGIYISFYKFMQDEIEKGLLKESTKKSQRRTLLVLREFRKELEFKDLNVSFLMDFERYLNLQSLGTNTIYKYFKNIRTYVNLAIVKDLMEINDYPFKKFKLRQVDGNRDFLSPDELKRLEKLKYSDENDLNKVRDIFLFSCYTGIRFSDIVRLKDDNFSKVGEVYWLTFDMMKSERKNDSSTKKILRLPISKLFDGKPVKIFEKYRGEKKFLFDDFINSEINKHLKTIENKLKSGKKLSFHVARHTCATNLIYHGLPISTVQKILGHDKIETTQVYAKVLDVTLLNDLDKIDFG</sequence>
<organism evidence="6 7">
    <name type="scientific">Empedobacter falsenii</name>
    <dbReference type="NCBI Taxonomy" id="343874"/>
    <lineage>
        <taxon>Bacteria</taxon>
        <taxon>Pseudomonadati</taxon>
        <taxon>Bacteroidota</taxon>
        <taxon>Flavobacteriia</taxon>
        <taxon>Flavobacteriales</taxon>
        <taxon>Weeksellaceae</taxon>
        <taxon>Empedobacter</taxon>
    </lineage>
</organism>
<feature type="domain" description="Tyr recombinase" evidence="5">
    <location>
        <begin position="206"/>
        <end position="389"/>
    </location>
</feature>
<comment type="caution">
    <text evidence="6">The sequence shown here is derived from an EMBL/GenBank/DDBJ whole genome shotgun (WGS) entry which is preliminary data.</text>
</comment>
<comment type="similarity">
    <text evidence="1">Belongs to the 'phage' integrase family.</text>
</comment>
<keyword evidence="4" id="KW-0175">Coiled coil</keyword>
<dbReference type="InterPro" id="IPR011010">
    <property type="entry name" value="DNA_brk_join_enz"/>
</dbReference>
<evidence type="ECO:0000313" key="7">
    <source>
        <dbReference type="Proteomes" id="UP000267844"/>
    </source>
</evidence>
<gene>
    <name evidence="6" type="ORF">EGI89_10125</name>
</gene>
<name>A0A427BKL3_9FLAO</name>
<accession>A0A427BKL3</accession>
<dbReference type="PROSITE" id="PS51898">
    <property type="entry name" value="TYR_RECOMBINASE"/>
    <property type="match status" value="1"/>
</dbReference>
<dbReference type="Pfam" id="PF17293">
    <property type="entry name" value="Arm-DNA-bind_5"/>
    <property type="match status" value="1"/>
</dbReference>
<dbReference type="RefSeq" id="WP_125350107.1">
    <property type="nucleotide sequence ID" value="NZ_RHPN01000021.1"/>
</dbReference>
<dbReference type="Pfam" id="PF13102">
    <property type="entry name" value="Phage_int_SAM_5"/>
    <property type="match status" value="1"/>
</dbReference>
<evidence type="ECO:0000313" key="6">
    <source>
        <dbReference type="EMBL" id="RRT90086.1"/>
    </source>
</evidence>
<evidence type="ECO:0000256" key="2">
    <source>
        <dbReference type="ARBA" id="ARBA00023125"/>
    </source>
</evidence>
<dbReference type="Gene3D" id="1.10.443.10">
    <property type="entry name" value="Intergrase catalytic core"/>
    <property type="match status" value="1"/>
</dbReference>
<keyword evidence="2" id="KW-0238">DNA-binding</keyword>
<dbReference type="SUPFAM" id="SSF56349">
    <property type="entry name" value="DNA breaking-rejoining enzymes"/>
    <property type="match status" value="1"/>
</dbReference>
<dbReference type="InterPro" id="IPR002104">
    <property type="entry name" value="Integrase_catalytic"/>
</dbReference>
<dbReference type="Gene3D" id="1.10.150.130">
    <property type="match status" value="1"/>
</dbReference>
<dbReference type="InterPro" id="IPR035386">
    <property type="entry name" value="Arm-DNA-bind_5"/>
</dbReference>
<proteinExistence type="inferred from homology"/>
<evidence type="ECO:0000256" key="1">
    <source>
        <dbReference type="ARBA" id="ARBA00008857"/>
    </source>
</evidence>
<keyword evidence="3" id="KW-0233">DNA recombination</keyword>
<dbReference type="InterPro" id="IPR050090">
    <property type="entry name" value="Tyrosine_recombinase_XerCD"/>
</dbReference>
<reference evidence="6 7" key="1">
    <citation type="submission" date="2018-10" db="EMBL/GenBank/DDBJ databases">
        <title>Transmission dynamics of multidrug resistant bacteria on intensive care unit surfaces.</title>
        <authorList>
            <person name="D'Souza A.W."/>
            <person name="Potter R.F."/>
            <person name="Wallace M."/>
            <person name="Shupe A."/>
            <person name="Patel S."/>
            <person name="Sun S."/>
            <person name="Gul D."/>
            <person name="Kwon J.H."/>
            <person name="Andleeb S."/>
            <person name="Burnham C.-A.D."/>
            <person name="Dantas G."/>
        </authorList>
    </citation>
    <scope>NUCLEOTIDE SEQUENCE [LARGE SCALE GENOMIC DNA]</scope>
    <source>
        <strain evidence="6 7">WF_348</strain>
    </source>
</reference>
<feature type="coiled-coil region" evidence="4">
    <location>
        <begin position="48"/>
        <end position="86"/>
    </location>
</feature>
<dbReference type="Pfam" id="PF00589">
    <property type="entry name" value="Phage_integrase"/>
    <property type="match status" value="1"/>
</dbReference>
<evidence type="ECO:0000259" key="5">
    <source>
        <dbReference type="PROSITE" id="PS51898"/>
    </source>
</evidence>
<protein>
    <submittedName>
        <fullName evidence="6">Site-specific integrase</fullName>
    </submittedName>
</protein>
<dbReference type="GO" id="GO:0015074">
    <property type="term" value="P:DNA integration"/>
    <property type="evidence" value="ECO:0007669"/>
    <property type="project" value="InterPro"/>
</dbReference>
<dbReference type="InterPro" id="IPR010998">
    <property type="entry name" value="Integrase_recombinase_N"/>
</dbReference>
<dbReference type="GO" id="GO:0003677">
    <property type="term" value="F:DNA binding"/>
    <property type="evidence" value="ECO:0007669"/>
    <property type="project" value="UniProtKB-KW"/>
</dbReference>
<dbReference type="CDD" id="cd01185">
    <property type="entry name" value="INTN1_C_like"/>
    <property type="match status" value="1"/>
</dbReference>
<dbReference type="InterPro" id="IPR025269">
    <property type="entry name" value="SAM-like_dom"/>
</dbReference>
<evidence type="ECO:0000256" key="4">
    <source>
        <dbReference type="SAM" id="Coils"/>
    </source>
</evidence>
<dbReference type="PANTHER" id="PTHR30349">
    <property type="entry name" value="PHAGE INTEGRASE-RELATED"/>
    <property type="match status" value="1"/>
</dbReference>
<dbReference type="InterPro" id="IPR013762">
    <property type="entry name" value="Integrase-like_cat_sf"/>
</dbReference>
<dbReference type="PANTHER" id="PTHR30349:SF64">
    <property type="entry name" value="PROPHAGE INTEGRASE INTD-RELATED"/>
    <property type="match status" value="1"/>
</dbReference>
<dbReference type="AlphaFoldDB" id="A0A427BKL3"/>
<dbReference type="GO" id="GO:0006310">
    <property type="term" value="P:DNA recombination"/>
    <property type="evidence" value="ECO:0007669"/>
    <property type="project" value="UniProtKB-KW"/>
</dbReference>
<dbReference type="EMBL" id="RHPO01000021">
    <property type="protein sequence ID" value="RRT90086.1"/>
    <property type="molecule type" value="Genomic_DNA"/>
</dbReference>
<evidence type="ECO:0000256" key="3">
    <source>
        <dbReference type="ARBA" id="ARBA00023172"/>
    </source>
</evidence>
<dbReference type="Proteomes" id="UP000267844">
    <property type="component" value="Unassembled WGS sequence"/>
</dbReference>